<evidence type="ECO:0000256" key="7">
    <source>
        <dbReference type="ARBA" id="ARBA00023123"/>
    </source>
</evidence>
<dbReference type="GO" id="GO:0030832">
    <property type="term" value="P:regulation of actin filament length"/>
    <property type="evidence" value="ECO:0007669"/>
    <property type="project" value="TreeGrafter"/>
</dbReference>
<keyword evidence="10" id="KW-0966">Cell projection</keyword>
<keyword evidence="9" id="KW-0206">Cytoskeleton</keyword>
<keyword evidence="5" id="KW-0547">Nucleotide-binding</keyword>
<dbReference type="Gene3D" id="3.40.850.10">
    <property type="entry name" value="Kinesin motor domain"/>
    <property type="match status" value="1"/>
</dbReference>
<dbReference type="Pfam" id="PF00063">
    <property type="entry name" value="Myosin_head"/>
    <property type="match status" value="1"/>
</dbReference>
<dbReference type="GO" id="GO:0000146">
    <property type="term" value="F:microfilament motor activity"/>
    <property type="evidence" value="ECO:0007669"/>
    <property type="project" value="TreeGrafter"/>
</dbReference>
<dbReference type="AlphaFoldDB" id="A0AAV4RNM5"/>
<dbReference type="EMBL" id="BPLR01008160">
    <property type="protein sequence ID" value="GIY22531.1"/>
    <property type="molecule type" value="Genomic_DNA"/>
</dbReference>
<evidence type="ECO:0000313" key="13">
    <source>
        <dbReference type="EMBL" id="GIY22531.1"/>
    </source>
</evidence>
<dbReference type="GO" id="GO:0003779">
    <property type="term" value="F:actin binding"/>
    <property type="evidence" value="ECO:0007669"/>
    <property type="project" value="UniProtKB-KW"/>
</dbReference>
<accession>A0AAV4RNM5</accession>
<comment type="similarity">
    <text evidence="11">Belongs to the TRAFAC class myosin-kinesin ATPase superfamily. Myosin family.</text>
</comment>
<dbReference type="SUPFAM" id="SSF52540">
    <property type="entry name" value="P-loop containing nucleoside triphosphate hydrolases"/>
    <property type="match status" value="1"/>
</dbReference>
<name>A0AAV4RNM5_CAEEX</name>
<dbReference type="InterPro" id="IPR036691">
    <property type="entry name" value="Endo/exonu/phosph_ase_sf"/>
</dbReference>
<sequence>MVAENLYPLIPSRALTVTVKNWNFKTDNESPYIKMLPDDLAATENQSEESVVDFLYHRFSQDDIYTYIGDILLAINPRKKLPLYDSKSFPFATTQIIVARELPPINHRSPVTNWLETSPRIMGVQRQYWEKARSDNPRTCSPSQTGPTSRCCTTKIPGDHHVRQVRKRQVLLHHPDHQAAGIPQSAGPSGVSICIKHHLKPLVEIVEMLPNQDLGFTCWLQTLKQKCVWPFYMQNQDRATMTLPTPLTRAWTVKNRDYKTVLAGDFNIDMGTVRGRKFCTIMDEIYYTTLRNNIAQYTTRARKSIDAVFSKTQCKNMWPVG</sequence>
<organism evidence="13 14">
    <name type="scientific">Caerostris extrusa</name>
    <name type="common">Bark spider</name>
    <name type="synonym">Caerostris bankana</name>
    <dbReference type="NCBI Taxonomy" id="172846"/>
    <lineage>
        <taxon>Eukaryota</taxon>
        <taxon>Metazoa</taxon>
        <taxon>Ecdysozoa</taxon>
        <taxon>Arthropoda</taxon>
        <taxon>Chelicerata</taxon>
        <taxon>Arachnida</taxon>
        <taxon>Araneae</taxon>
        <taxon>Araneomorphae</taxon>
        <taxon>Entelegynae</taxon>
        <taxon>Araneoidea</taxon>
        <taxon>Araneidae</taxon>
        <taxon>Caerostris</taxon>
    </lineage>
</organism>
<comment type="caution">
    <text evidence="11">Lacks conserved residue(s) required for the propagation of feature annotation.</text>
</comment>
<keyword evidence="11" id="KW-0009">Actin-binding</keyword>
<evidence type="ECO:0000256" key="1">
    <source>
        <dbReference type="ARBA" id="ARBA00004245"/>
    </source>
</evidence>
<feature type="domain" description="Myosin motor" evidence="12">
    <location>
        <begin position="35"/>
        <end position="321"/>
    </location>
</feature>
<dbReference type="PROSITE" id="PS51456">
    <property type="entry name" value="MYOSIN_MOTOR"/>
    <property type="match status" value="1"/>
</dbReference>
<dbReference type="Proteomes" id="UP001054945">
    <property type="component" value="Unassembled WGS sequence"/>
</dbReference>
<keyword evidence="4" id="KW-0677">Repeat</keyword>
<evidence type="ECO:0000256" key="3">
    <source>
        <dbReference type="ARBA" id="ARBA00022490"/>
    </source>
</evidence>
<evidence type="ECO:0000256" key="4">
    <source>
        <dbReference type="ARBA" id="ARBA00022737"/>
    </source>
</evidence>
<comment type="caution">
    <text evidence="13">The sequence shown here is derived from an EMBL/GenBank/DDBJ whole genome shotgun (WGS) entry which is preliminary data.</text>
</comment>
<dbReference type="PANTHER" id="PTHR46256">
    <property type="entry name" value="AGAP011099-PA"/>
    <property type="match status" value="1"/>
</dbReference>
<comment type="subcellular location">
    <subcellularLocation>
        <location evidence="2">Cell projection</location>
    </subcellularLocation>
    <subcellularLocation>
        <location evidence="1">Cytoplasm</location>
        <location evidence="1">Cytoskeleton</location>
    </subcellularLocation>
</comment>
<gene>
    <name evidence="13" type="primary">Csa-NinaC</name>
    <name evidence="13" type="ORF">CEXT_289381</name>
</gene>
<dbReference type="GO" id="GO:0042995">
    <property type="term" value="C:cell projection"/>
    <property type="evidence" value="ECO:0007669"/>
    <property type="project" value="UniProtKB-SubCell"/>
</dbReference>
<dbReference type="GO" id="GO:0004674">
    <property type="term" value="F:protein serine/threonine kinase activity"/>
    <property type="evidence" value="ECO:0007669"/>
    <property type="project" value="TreeGrafter"/>
</dbReference>
<evidence type="ECO:0000256" key="8">
    <source>
        <dbReference type="ARBA" id="ARBA00023175"/>
    </source>
</evidence>
<protein>
    <submittedName>
        <fullName evidence="13">Csa-NinaC</fullName>
    </submittedName>
</protein>
<proteinExistence type="inferred from homology"/>
<dbReference type="InterPro" id="IPR036961">
    <property type="entry name" value="Kinesin_motor_dom_sf"/>
</dbReference>
<keyword evidence="3" id="KW-0963">Cytoplasm</keyword>
<dbReference type="GO" id="GO:0005524">
    <property type="term" value="F:ATP binding"/>
    <property type="evidence" value="ECO:0007669"/>
    <property type="project" value="UniProtKB-KW"/>
</dbReference>
<keyword evidence="6" id="KW-0067">ATP-binding</keyword>
<keyword evidence="7 11" id="KW-0518">Myosin</keyword>
<dbReference type="InterPro" id="IPR027417">
    <property type="entry name" value="P-loop_NTPase"/>
</dbReference>
<dbReference type="PANTHER" id="PTHR46256:SF3">
    <property type="entry name" value="MYOSIN MOTOR DOMAIN-CONTAINING PROTEIN"/>
    <property type="match status" value="1"/>
</dbReference>
<reference evidence="13 14" key="1">
    <citation type="submission" date="2021-06" db="EMBL/GenBank/DDBJ databases">
        <title>Caerostris extrusa draft genome.</title>
        <authorList>
            <person name="Kono N."/>
            <person name="Arakawa K."/>
        </authorList>
    </citation>
    <scope>NUCLEOTIDE SEQUENCE [LARGE SCALE GENOMIC DNA]</scope>
</reference>
<evidence type="ECO:0000256" key="10">
    <source>
        <dbReference type="ARBA" id="ARBA00023273"/>
    </source>
</evidence>
<evidence type="ECO:0000259" key="12">
    <source>
        <dbReference type="PROSITE" id="PS51456"/>
    </source>
</evidence>
<dbReference type="InterPro" id="IPR001609">
    <property type="entry name" value="Myosin_head_motor_dom-like"/>
</dbReference>
<dbReference type="InterPro" id="IPR052409">
    <property type="entry name" value="Myosin-III_kinase_activity"/>
</dbReference>
<keyword evidence="8" id="KW-0505">Motor protein</keyword>
<evidence type="ECO:0000256" key="5">
    <source>
        <dbReference type="ARBA" id="ARBA00022741"/>
    </source>
</evidence>
<evidence type="ECO:0000313" key="14">
    <source>
        <dbReference type="Proteomes" id="UP001054945"/>
    </source>
</evidence>
<keyword evidence="14" id="KW-1185">Reference proteome</keyword>
<evidence type="ECO:0000256" key="2">
    <source>
        <dbReference type="ARBA" id="ARBA00004316"/>
    </source>
</evidence>
<dbReference type="SUPFAM" id="SSF56219">
    <property type="entry name" value="DNase I-like"/>
    <property type="match status" value="1"/>
</dbReference>
<evidence type="ECO:0000256" key="11">
    <source>
        <dbReference type="PROSITE-ProRule" id="PRU00782"/>
    </source>
</evidence>
<evidence type="ECO:0000256" key="6">
    <source>
        <dbReference type="ARBA" id="ARBA00022840"/>
    </source>
</evidence>
<dbReference type="GO" id="GO:0016459">
    <property type="term" value="C:myosin complex"/>
    <property type="evidence" value="ECO:0007669"/>
    <property type="project" value="UniProtKB-KW"/>
</dbReference>
<evidence type="ECO:0000256" key="9">
    <source>
        <dbReference type="ARBA" id="ARBA00023212"/>
    </source>
</evidence>